<evidence type="ECO:0000256" key="1">
    <source>
        <dbReference type="SAM" id="MobiDB-lite"/>
    </source>
</evidence>
<dbReference type="STRING" id="1036808.A0A0C2ZBW7"/>
<gene>
    <name evidence="2" type="ORF">SCLCIDRAFT_27440</name>
</gene>
<evidence type="ECO:0000313" key="3">
    <source>
        <dbReference type="Proteomes" id="UP000053989"/>
    </source>
</evidence>
<dbReference type="AlphaFoldDB" id="A0A0C2ZBW7"/>
<protein>
    <submittedName>
        <fullName evidence="2">Uncharacterized protein</fullName>
    </submittedName>
</protein>
<feature type="region of interest" description="Disordered" evidence="1">
    <location>
        <begin position="69"/>
        <end position="90"/>
    </location>
</feature>
<name>A0A0C2ZBW7_9AGAM</name>
<evidence type="ECO:0000313" key="2">
    <source>
        <dbReference type="EMBL" id="KIM59333.1"/>
    </source>
</evidence>
<organism evidence="2 3">
    <name type="scientific">Scleroderma citrinum Foug A</name>
    <dbReference type="NCBI Taxonomy" id="1036808"/>
    <lineage>
        <taxon>Eukaryota</taxon>
        <taxon>Fungi</taxon>
        <taxon>Dikarya</taxon>
        <taxon>Basidiomycota</taxon>
        <taxon>Agaricomycotina</taxon>
        <taxon>Agaricomycetes</taxon>
        <taxon>Agaricomycetidae</taxon>
        <taxon>Boletales</taxon>
        <taxon>Sclerodermatineae</taxon>
        <taxon>Sclerodermataceae</taxon>
        <taxon>Scleroderma</taxon>
    </lineage>
</organism>
<sequence>MALMVFPDAPSLNPDLLSPRSRLCLQKHLYMQCHRAKLQGQHDNPTLTFPGLLNTAHKAKMVKTTPAPLTSRLPNIEADDQQPAKPKHSKGGLTLPYKIRAIFSELGVDAVYLRAQGMDLIHLRSLACLRWLYNTLEWGPSPNEEHTGPDGVDAVLVQQLQAAVVVFVTDVMHCVIVWKETQMWLNWRSGEQITTNMVEHTLEMLSVRYCSHKDYFSVLLSSSTALLSDAESDDTNESSPAKPTEGSTREQEDLTTPTLPVHRNIYTPLVHPPSALGVHPLDCFSRTYMREASQRADRHVCYPRK</sequence>
<dbReference type="InParanoid" id="A0A0C2ZBW7"/>
<dbReference type="OrthoDB" id="2240312at2759"/>
<dbReference type="HOGENOM" id="CLU_912645_0_0_1"/>
<reference evidence="3" key="2">
    <citation type="submission" date="2015-01" db="EMBL/GenBank/DDBJ databases">
        <title>Evolutionary Origins and Diversification of the Mycorrhizal Mutualists.</title>
        <authorList>
            <consortium name="DOE Joint Genome Institute"/>
            <consortium name="Mycorrhizal Genomics Consortium"/>
            <person name="Kohler A."/>
            <person name="Kuo A."/>
            <person name="Nagy L.G."/>
            <person name="Floudas D."/>
            <person name="Copeland A."/>
            <person name="Barry K.W."/>
            <person name="Cichocki N."/>
            <person name="Veneault-Fourrey C."/>
            <person name="LaButti K."/>
            <person name="Lindquist E.A."/>
            <person name="Lipzen A."/>
            <person name="Lundell T."/>
            <person name="Morin E."/>
            <person name="Murat C."/>
            <person name="Riley R."/>
            <person name="Ohm R."/>
            <person name="Sun H."/>
            <person name="Tunlid A."/>
            <person name="Henrissat B."/>
            <person name="Grigoriev I.V."/>
            <person name="Hibbett D.S."/>
            <person name="Martin F."/>
        </authorList>
    </citation>
    <scope>NUCLEOTIDE SEQUENCE [LARGE SCALE GENOMIC DNA]</scope>
    <source>
        <strain evidence="3">Foug A</strain>
    </source>
</reference>
<proteinExistence type="predicted"/>
<dbReference type="EMBL" id="KN822075">
    <property type="protein sequence ID" value="KIM59333.1"/>
    <property type="molecule type" value="Genomic_DNA"/>
</dbReference>
<accession>A0A0C2ZBW7</accession>
<reference evidence="2 3" key="1">
    <citation type="submission" date="2014-04" db="EMBL/GenBank/DDBJ databases">
        <authorList>
            <consortium name="DOE Joint Genome Institute"/>
            <person name="Kuo A."/>
            <person name="Kohler A."/>
            <person name="Nagy L.G."/>
            <person name="Floudas D."/>
            <person name="Copeland A."/>
            <person name="Barry K.W."/>
            <person name="Cichocki N."/>
            <person name="Veneault-Fourrey C."/>
            <person name="LaButti K."/>
            <person name="Lindquist E.A."/>
            <person name="Lipzen A."/>
            <person name="Lundell T."/>
            <person name="Morin E."/>
            <person name="Murat C."/>
            <person name="Sun H."/>
            <person name="Tunlid A."/>
            <person name="Henrissat B."/>
            <person name="Grigoriev I.V."/>
            <person name="Hibbett D.S."/>
            <person name="Martin F."/>
            <person name="Nordberg H.P."/>
            <person name="Cantor M.N."/>
            <person name="Hua S.X."/>
        </authorList>
    </citation>
    <scope>NUCLEOTIDE SEQUENCE [LARGE SCALE GENOMIC DNA]</scope>
    <source>
        <strain evidence="2 3">Foug A</strain>
    </source>
</reference>
<feature type="region of interest" description="Disordered" evidence="1">
    <location>
        <begin position="229"/>
        <end position="258"/>
    </location>
</feature>
<dbReference type="Proteomes" id="UP000053989">
    <property type="component" value="Unassembled WGS sequence"/>
</dbReference>
<keyword evidence="3" id="KW-1185">Reference proteome</keyword>